<gene>
    <name evidence="1" type="ORF">S01H4_66055</name>
</gene>
<evidence type="ECO:0000313" key="1">
    <source>
        <dbReference type="EMBL" id="GAH30620.1"/>
    </source>
</evidence>
<proteinExistence type="predicted"/>
<comment type="caution">
    <text evidence="1">The sequence shown here is derived from an EMBL/GenBank/DDBJ whole genome shotgun (WGS) entry which is preliminary data.</text>
</comment>
<feature type="non-terminal residue" evidence="1">
    <location>
        <position position="1"/>
    </location>
</feature>
<accession>X1FDK4</accession>
<dbReference type="AlphaFoldDB" id="X1FDK4"/>
<dbReference type="EMBL" id="BART01040702">
    <property type="protein sequence ID" value="GAH30620.1"/>
    <property type="molecule type" value="Genomic_DNA"/>
</dbReference>
<sequence>LDNTGTPSVAGGSKFITGGTTTITDFDDGITGQIIYVISEDSLTITDGTNIYLDGSANYTTFAASDTITLICKADNKWYELARSNN</sequence>
<reference evidence="1" key="1">
    <citation type="journal article" date="2014" name="Front. Microbiol.">
        <title>High frequency of phylogenetically diverse reductive dehalogenase-homologous genes in deep subseafloor sedimentary metagenomes.</title>
        <authorList>
            <person name="Kawai M."/>
            <person name="Futagami T."/>
            <person name="Toyoda A."/>
            <person name="Takaki Y."/>
            <person name="Nishi S."/>
            <person name="Hori S."/>
            <person name="Arai W."/>
            <person name="Tsubouchi T."/>
            <person name="Morono Y."/>
            <person name="Uchiyama I."/>
            <person name="Ito T."/>
            <person name="Fujiyama A."/>
            <person name="Inagaki F."/>
            <person name="Takami H."/>
        </authorList>
    </citation>
    <scope>NUCLEOTIDE SEQUENCE</scope>
    <source>
        <strain evidence="1">Expedition CK06-06</strain>
    </source>
</reference>
<protein>
    <submittedName>
        <fullName evidence="1">Uncharacterized protein</fullName>
    </submittedName>
</protein>
<organism evidence="1">
    <name type="scientific">marine sediment metagenome</name>
    <dbReference type="NCBI Taxonomy" id="412755"/>
    <lineage>
        <taxon>unclassified sequences</taxon>
        <taxon>metagenomes</taxon>
        <taxon>ecological metagenomes</taxon>
    </lineage>
</organism>
<name>X1FDK4_9ZZZZ</name>